<name>A0A7W8A964_9ACTN</name>
<proteinExistence type="predicted"/>
<keyword evidence="2" id="KW-1185">Reference proteome</keyword>
<evidence type="ECO:0000313" key="2">
    <source>
        <dbReference type="Proteomes" id="UP000568380"/>
    </source>
</evidence>
<evidence type="ECO:0000313" key="1">
    <source>
        <dbReference type="EMBL" id="MBB5081898.1"/>
    </source>
</evidence>
<dbReference type="AlphaFoldDB" id="A0A7W8A964"/>
<protein>
    <submittedName>
        <fullName evidence="1">Uncharacterized protein</fullName>
    </submittedName>
</protein>
<reference evidence="1 2" key="1">
    <citation type="submission" date="2020-08" db="EMBL/GenBank/DDBJ databases">
        <title>Genomic Encyclopedia of Type Strains, Phase IV (KMG-IV): sequencing the most valuable type-strain genomes for metagenomic binning, comparative biology and taxonomic classification.</title>
        <authorList>
            <person name="Goeker M."/>
        </authorList>
    </citation>
    <scope>NUCLEOTIDE SEQUENCE [LARGE SCALE GENOMIC DNA]</scope>
    <source>
        <strain evidence="1 2">DSM 45385</strain>
    </source>
</reference>
<dbReference type="Proteomes" id="UP000568380">
    <property type="component" value="Unassembled WGS sequence"/>
</dbReference>
<accession>A0A7W8A964</accession>
<organism evidence="1 2">
    <name type="scientific">Nonomuraea endophytica</name>
    <dbReference type="NCBI Taxonomy" id="714136"/>
    <lineage>
        <taxon>Bacteria</taxon>
        <taxon>Bacillati</taxon>
        <taxon>Actinomycetota</taxon>
        <taxon>Actinomycetes</taxon>
        <taxon>Streptosporangiales</taxon>
        <taxon>Streptosporangiaceae</taxon>
        <taxon>Nonomuraea</taxon>
    </lineage>
</organism>
<dbReference type="EMBL" id="JACHIN010000012">
    <property type="protein sequence ID" value="MBB5081898.1"/>
    <property type="molecule type" value="Genomic_DNA"/>
</dbReference>
<gene>
    <name evidence="1" type="ORF">HNR40_007393</name>
</gene>
<comment type="caution">
    <text evidence="1">The sequence shown here is derived from an EMBL/GenBank/DDBJ whole genome shotgun (WGS) entry which is preliminary data.</text>
</comment>
<sequence>MAVEAGQEGQADRAVEIGEQAEGAGEGRGQVRAQLVAQCDAVGDQVASGTDGGPQGGCGRAVGRQGTKPGTIGTQGIGQHVRVEPVVFVADGAVPAAQVLDLVGLITTTVSPAASRASTTGPSPRSMATSAAPALLRRWVRSFNPASVWLRVKRVVTVPAVSTTQTA</sequence>